<name>A0A310SBP8_9HYME</name>
<proteinExistence type="predicted"/>
<sequence>MIRLLYSGSTSHMTYKTGTFDDEIKVEEREIDLSDKKRIKLISNGIIFSYNKI</sequence>
<keyword evidence="2" id="KW-1185">Reference proteome</keyword>
<organism evidence="1 2">
    <name type="scientific">Eufriesea mexicana</name>
    <dbReference type="NCBI Taxonomy" id="516756"/>
    <lineage>
        <taxon>Eukaryota</taxon>
        <taxon>Metazoa</taxon>
        <taxon>Ecdysozoa</taxon>
        <taxon>Arthropoda</taxon>
        <taxon>Hexapoda</taxon>
        <taxon>Insecta</taxon>
        <taxon>Pterygota</taxon>
        <taxon>Neoptera</taxon>
        <taxon>Endopterygota</taxon>
        <taxon>Hymenoptera</taxon>
        <taxon>Apocrita</taxon>
        <taxon>Aculeata</taxon>
        <taxon>Apoidea</taxon>
        <taxon>Anthophila</taxon>
        <taxon>Apidae</taxon>
        <taxon>Eufriesea</taxon>
    </lineage>
</organism>
<accession>A0A310SBP8</accession>
<dbReference type="Proteomes" id="UP000250275">
    <property type="component" value="Unassembled WGS sequence"/>
</dbReference>
<dbReference type="EMBL" id="KQ761666">
    <property type="protein sequence ID" value="OAD57177.1"/>
    <property type="molecule type" value="Genomic_DNA"/>
</dbReference>
<evidence type="ECO:0000313" key="1">
    <source>
        <dbReference type="EMBL" id="OAD57177.1"/>
    </source>
</evidence>
<gene>
    <name evidence="1" type="ORF">WN48_02550</name>
</gene>
<evidence type="ECO:0000313" key="2">
    <source>
        <dbReference type="Proteomes" id="UP000250275"/>
    </source>
</evidence>
<reference evidence="1 2" key="1">
    <citation type="submission" date="2015-07" db="EMBL/GenBank/DDBJ databases">
        <title>The genome of Eufriesea mexicana.</title>
        <authorList>
            <person name="Pan H."/>
            <person name="Kapheim K."/>
        </authorList>
    </citation>
    <scope>NUCLEOTIDE SEQUENCE [LARGE SCALE GENOMIC DNA]</scope>
    <source>
        <strain evidence="1">0111107269</strain>
        <tissue evidence="1">Whole body</tissue>
    </source>
</reference>
<protein>
    <submittedName>
        <fullName evidence="1">Uncharacterized protein</fullName>
    </submittedName>
</protein>
<dbReference type="AlphaFoldDB" id="A0A310SBP8"/>